<comment type="function">
    <text evidence="9">Catalyzes the stereoinversion of LL-2,6-diaminopimelate (L,L-DAP) to meso-diaminopimelate (meso-DAP), a precursor of L-lysine and an essential component of the bacterial peptidoglycan.</text>
</comment>
<evidence type="ECO:0000256" key="3">
    <source>
        <dbReference type="ARBA" id="ARBA00013080"/>
    </source>
</evidence>
<dbReference type="Gene3D" id="3.10.310.10">
    <property type="entry name" value="Diaminopimelate Epimerase, Chain A, domain 1"/>
    <property type="match status" value="2"/>
</dbReference>
<reference evidence="12" key="1">
    <citation type="journal article" date="2017" name="Biotechnol. Biofuels">
        <title>Evaluation of environmental bacterial communities as a factor affecting the growth of duckweed Lemna minor.</title>
        <authorList>
            <person name="Ishizawa H."/>
            <person name="Kuroda M."/>
            <person name="Morikawa M."/>
            <person name="Ike M."/>
        </authorList>
    </citation>
    <scope>NUCLEOTIDE SEQUENCE [LARGE SCALE GENOMIC DNA]</scope>
    <source>
        <strain evidence="12">M6</strain>
    </source>
</reference>
<dbReference type="GO" id="GO:0008837">
    <property type="term" value="F:diaminopimelate epimerase activity"/>
    <property type="evidence" value="ECO:0007669"/>
    <property type="project" value="UniProtKB-UniRule"/>
</dbReference>
<dbReference type="GO" id="GO:0009089">
    <property type="term" value="P:lysine biosynthetic process via diaminopimelate"/>
    <property type="evidence" value="ECO:0007669"/>
    <property type="project" value="UniProtKB-UniRule"/>
</dbReference>
<feature type="binding site" evidence="9">
    <location>
        <begin position="224"/>
        <end position="225"/>
    </location>
    <ligand>
        <name>substrate</name>
    </ligand>
</feature>
<feature type="binding site" evidence="9">
    <location>
        <position position="163"/>
    </location>
    <ligand>
        <name>substrate</name>
    </ligand>
</feature>
<dbReference type="Proteomes" id="UP000278756">
    <property type="component" value="Chromosome 1"/>
</dbReference>
<dbReference type="PANTHER" id="PTHR31689">
    <property type="entry name" value="DIAMINOPIMELATE EPIMERASE, CHLOROPLASTIC"/>
    <property type="match status" value="1"/>
</dbReference>
<evidence type="ECO:0000256" key="7">
    <source>
        <dbReference type="ARBA" id="ARBA00023235"/>
    </source>
</evidence>
<keyword evidence="4 9" id="KW-0963">Cytoplasm</keyword>
<dbReference type="Pfam" id="PF01678">
    <property type="entry name" value="DAP_epimerase"/>
    <property type="match status" value="2"/>
</dbReference>
<evidence type="ECO:0000256" key="6">
    <source>
        <dbReference type="ARBA" id="ARBA00023154"/>
    </source>
</evidence>
<keyword evidence="5 9" id="KW-0028">Amino-acid biosynthesis</keyword>
<evidence type="ECO:0000256" key="5">
    <source>
        <dbReference type="ARBA" id="ARBA00022605"/>
    </source>
</evidence>
<feature type="binding site" evidence="9">
    <location>
        <position position="13"/>
    </location>
    <ligand>
        <name>substrate</name>
    </ligand>
</feature>
<dbReference type="GO" id="GO:0005829">
    <property type="term" value="C:cytosol"/>
    <property type="evidence" value="ECO:0007669"/>
    <property type="project" value="TreeGrafter"/>
</dbReference>
<sequence>MTRPFLKMNGLGNDFVVVDARHTPFSPSAAQVKAWGDRVSGIGFDQLISIEGSASGDAFMRVWNSDGGTVETCGNALRCVSWYLDRDTPGADLRIDTLGGATTAKVLERDAKTGMASVDMGAPRLDWTQIPLSEEMNTERLELQVGPIDAPLYHTPCAVSMGNPHVVFFVEDVAAVDVERTGSLIENHPLFPEGVNVEFAQVIDRNAIRMRVWERGAGITRACGTGACATLVACARRGLSDRHATVIMDGGPLHILWRQADDHVIMTGPVEVEFEGQLNG</sequence>
<dbReference type="PROSITE" id="PS01326">
    <property type="entry name" value="DAP_EPIMERASE"/>
    <property type="match status" value="1"/>
</dbReference>
<comment type="pathway">
    <text evidence="1 9">Amino-acid biosynthesis; L-lysine biosynthesis via DAP pathway; DL-2,6-diaminopimelate from LL-2,6-diaminopimelate: step 1/1.</text>
</comment>
<organism evidence="11 12">
    <name type="scientific">Asticcacaulis excentricus</name>
    <dbReference type="NCBI Taxonomy" id="78587"/>
    <lineage>
        <taxon>Bacteria</taxon>
        <taxon>Pseudomonadati</taxon>
        <taxon>Pseudomonadota</taxon>
        <taxon>Alphaproteobacteria</taxon>
        <taxon>Caulobacterales</taxon>
        <taxon>Caulobacteraceae</taxon>
        <taxon>Asticcacaulis</taxon>
    </lineage>
</organism>
<feature type="binding site" evidence="9">
    <location>
        <position position="196"/>
    </location>
    <ligand>
        <name>substrate</name>
    </ligand>
</feature>
<dbReference type="UniPathway" id="UPA00034">
    <property type="reaction ID" value="UER00025"/>
</dbReference>
<evidence type="ECO:0000256" key="2">
    <source>
        <dbReference type="ARBA" id="ARBA00010219"/>
    </source>
</evidence>
<protein>
    <recommendedName>
        <fullName evidence="3 9">Diaminopimelate epimerase</fullName>
        <shortName evidence="9">DAP epimerase</shortName>
        <ecNumber evidence="3 9">5.1.1.7</ecNumber>
    </recommendedName>
    <alternativeName>
        <fullName evidence="9">PLP-independent amino acid racemase</fullName>
    </alternativeName>
</protein>
<evidence type="ECO:0000256" key="8">
    <source>
        <dbReference type="ARBA" id="ARBA00051712"/>
    </source>
</evidence>
<dbReference type="InterPro" id="IPR018510">
    <property type="entry name" value="DAP_epimerase_AS"/>
</dbReference>
<dbReference type="EC" id="5.1.1.7" evidence="3 9"/>
<feature type="site" description="Could be important to modulate the pK values of the two catalytic cysteine residues" evidence="9">
    <location>
        <position position="165"/>
    </location>
</feature>
<dbReference type="EMBL" id="AP018827">
    <property type="protein sequence ID" value="BBF81058.1"/>
    <property type="molecule type" value="Genomic_DNA"/>
</dbReference>
<keyword evidence="7 9" id="KW-0413">Isomerase</keyword>
<comment type="subunit">
    <text evidence="9">Homodimer.</text>
</comment>
<evidence type="ECO:0000313" key="11">
    <source>
        <dbReference type="EMBL" id="BBF81058.1"/>
    </source>
</evidence>
<comment type="subcellular location">
    <subcellularLocation>
        <location evidence="9">Cytoplasm</location>
    </subcellularLocation>
</comment>
<name>A0A3G9G9K5_9CAUL</name>
<dbReference type="PANTHER" id="PTHR31689:SF0">
    <property type="entry name" value="DIAMINOPIMELATE EPIMERASE"/>
    <property type="match status" value="1"/>
</dbReference>
<feature type="binding site" evidence="9">
    <location>
        <begin position="74"/>
        <end position="75"/>
    </location>
    <ligand>
        <name>substrate</name>
    </ligand>
</feature>
<keyword evidence="6 9" id="KW-0457">Lysine biosynthesis</keyword>
<evidence type="ECO:0000256" key="1">
    <source>
        <dbReference type="ARBA" id="ARBA00005196"/>
    </source>
</evidence>
<dbReference type="RefSeq" id="WP_126421865.1">
    <property type="nucleotide sequence ID" value="NZ_AP018827.1"/>
</dbReference>
<gene>
    <name evidence="9" type="primary">dapF</name>
    <name evidence="11" type="ORF">EM6_1653</name>
</gene>
<proteinExistence type="inferred from homology"/>
<dbReference type="OrthoDB" id="9805408at2"/>
<evidence type="ECO:0000256" key="9">
    <source>
        <dbReference type="HAMAP-Rule" id="MF_00197"/>
    </source>
</evidence>
<evidence type="ECO:0000256" key="4">
    <source>
        <dbReference type="ARBA" id="ARBA00022490"/>
    </source>
</evidence>
<evidence type="ECO:0000256" key="10">
    <source>
        <dbReference type="PROSITE-ProRule" id="PRU10125"/>
    </source>
</evidence>
<feature type="binding site" evidence="9">
    <location>
        <begin position="214"/>
        <end position="215"/>
    </location>
    <ligand>
        <name>substrate</name>
    </ligand>
</feature>
<dbReference type="FunFam" id="3.10.310.10:FF:000004">
    <property type="entry name" value="Diaminopimelate epimerase"/>
    <property type="match status" value="1"/>
</dbReference>
<accession>A0A3G9G9K5</accession>
<feature type="site" description="Could be important to modulate the pK values of the two catalytic cysteine residues" evidence="9">
    <location>
        <position position="214"/>
    </location>
</feature>
<comment type="catalytic activity">
    <reaction evidence="8 9">
        <text>(2S,6S)-2,6-diaminopimelate = meso-2,6-diaminopimelate</text>
        <dbReference type="Rhea" id="RHEA:15393"/>
        <dbReference type="ChEBI" id="CHEBI:57609"/>
        <dbReference type="ChEBI" id="CHEBI:57791"/>
        <dbReference type="EC" id="5.1.1.7"/>
    </reaction>
</comment>
<dbReference type="InterPro" id="IPR001653">
    <property type="entry name" value="DAP_epimerase_DapF"/>
</dbReference>
<dbReference type="AlphaFoldDB" id="A0A3G9G9K5"/>
<feature type="binding site" evidence="9">
    <location>
        <position position="64"/>
    </location>
    <ligand>
        <name>substrate</name>
    </ligand>
</feature>
<evidence type="ECO:0000313" key="12">
    <source>
        <dbReference type="Proteomes" id="UP000278756"/>
    </source>
</evidence>
<dbReference type="NCBIfam" id="TIGR00652">
    <property type="entry name" value="DapF"/>
    <property type="match status" value="1"/>
</dbReference>
<feature type="active site" description="Proton acceptor" evidence="9">
    <location>
        <position position="223"/>
    </location>
</feature>
<reference evidence="12" key="2">
    <citation type="journal article" date="2017" name="Plant Physiol. Biochem.">
        <title>Differential oxidative and antioxidative response of duckweed Lemna minor toward plant growth promoting/inhibiting bacteria.</title>
        <authorList>
            <person name="Ishizawa H."/>
            <person name="Kuroda M."/>
            <person name="Morikawa M."/>
            <person name="Ike M."/>
        </authorList>
    </citation>
    <scope>NUCLEOTIDE SEQUENCE [LARGE SCALE GENOMIC DNA]</scope>
    <source>
        <strain evidence="12">M6</strain>
    </source>
</reference>
<comment type="similarity">
    <text evidence="2 9">Belongs to the diaminopimelate epimerase family.</text>
</comment>
<dbReference type="SUPFAM" id="SSF54506">
    <property type="entry name" value="Diaminopimelate epimerase-like"/>
    <property type="match status" value="2"/>
</dbReference>
<dbReference type="HAMAP" id="MF_00197">
    <property type="entry name" value="DAP_epimerase"/>
    <property type="match status" value="1"/>
</dbReference>
<feature type="active site" description="Proton donor" evidence="9">
    <location>
        <position position="73"/>
    </location>
</feature>
<feature type="active site" evidence="10">
    <location>
        <position position="73"/>
    </location>
</feature>
<feature type="binding site" evidence="9">
    <location>
        <position position="46"/>
    </location>
    <ligand>
        <name>substrate</name>
    </ligand>
</feature>